<keyword evidence="2" id="KW-1185">Reference proteome</keyword>
<dbReference type="RefSeq" id="WP_184674638.1">
    <property type="nucleotide sequence ID" value="NZ_BAABAI010000043.1"/>
</dbReference>
<gene>
    <name evidence="1" type="ORF">F4559_006261</name>
</gene>
<accession>A0A7W7T971</accession>
<evidence type="ECO:0000313" key="1">
    <source>
        <dbReference type="EMBL" id="MBB4968902.1"/>
    </source>
</evidence>
<protein>
    <submittedName>
        <fullName evidence="1">Uncharacterized protein</fullName>
    </submittedName>
</protein>
<reference evidence="1 2" key="1">
    <citation type="submission" date="2020-08" db="EMBL/GenBank/DDBJ databases">
        <title>Sequencing the genomes of 1000 actinobacteria strains.</title>
        <authorList>
            <person name="Klenk H.-P."/>
        </authorList>
    </citation>
    <scope>NUCLEOTIDE SEQUENCE [LARGE SCALE GENOMIC DNA]</scope>
    <source>
        <strain evidence="1 2">DSM 45084</strain>
    </source>
</reference>
<dbReference type="EMBL" id="JACHJS010000001">
    <property type="protein sequence ID" value="MBB4968902.1"/>
    <property type="molecule type" value="Genomic_DNA"/>
</dbReference>
<proteinExistence type="predicted"/>
<organism evidence="1 2">
    <name type="scientific">Saccharothrix violaceirubra</name>
    <dbReference type="NCBI Taxonomy" id="413306"/>
    <lineage>
        <taxon>Bacteria</taxon>
        <taxon>Bacillati</taxon>
        <taxon>Actinomycetota</taxon>
        <taxon>Actinomycetes</taxon>
        <taxon>Pseudonocardiales</taxon>
        <taxon>Pseudonocardiaceae</taxon>
        <taxon>Saccharothrix</taxon>
    </lineage>
</organism>
<evidence type="ECO:0000313" key="2">
    <source>
        <dbReference type="Proteomes" id="UP000542674"/>
    </source>
</evidence>
<sequence>MSDEAAVRAFPALTGLVAIRDAGWRFVHHDVVDGIPARVDGYRLWPDGWHDALRVHGDSDAMALRADGDEPPGIVWERTGSLSDVVEGLMSLPAPTQRFAPRLVVASAPALWTP</sequence>
<dbReference type="AlphaFoldDB" id="A0A7W7T971"/>
<dbReference type="Proteomes" id="UP000542674">
    <property type="component" value="Unassembled WGS sequence"/>
</dbReference>
<comment type="caution">
    <text evidence="1">The sequence shown here is derived from an EMBL/GenBank/DDBJ whole genome shotgun (WGS) entry which is preliminary data.</text>
</comment>
<name>A0A7W7T971_9PSEU</name>